<organism evidence="1">
    <name type="scientific">Serratia fonticola</name>
    <dbReference type="NCBI Taxonomy" id="47917"/>
    <lineage>
        <taxon>Bacteria</taxon>
        <taxon>Pseudomonadati</taxon>
        <taxon>Pseudomonadota</taxon>
        <taxon>Gammaproteobacteria</taxon>
        <taxon>Enterobacterales</taxon>
        <taxon>Yersiniaceae</taxon>
        <taxon>Serratia</taxon>
    </lineage>
</organism>
<sequence length="77" mass="8606">MTCIKPAAPTGDWRFRVPGALLAGYRHGIARRNAFIFGSTAEFLWPGHRETFFKMIPQFANNGRLYAQVGPFSCSKA</sequence>
<reference evidence="1" key="1">
    <citation type="submission" date="2019-05" db="EMBL/GenBank/DDBJ databases">
        <authorList>
            <consortium name="Pathogen Informatics"/>
        </authorList>
    </citation>
    <scope>NUCLEOTIDE SEQUENCE [LARGE SCALE GENOMIC DNA]</scope>
    <source>
        <strain evidence="1">NCTC12965</strain>
    </source>
</reference>
<gene>
    <name evidence="1" type="ORF">NCTC12965_03306</name>
</gene>
<evidence type="ECO:0000313" key="1">
    <source>
        <dbReference type="EMBL" id="VTR32096.1"/>
    </source>
</evidence>
<accession>A0A4U9UG25</accession>
<name>A0A4U9UG25_SERFO</name>
<protein>
    <submittedName>
        <fullName evidence="1">Uncharacterized protein</fullName>
    </submittedName>
</protein>
<dbReference type="EMBL" id="CABEEZ010000071">
    <property type="protein sequence ID" value="VTR32096.1"/>
    <property type="molecule type" value="Genomic_DNA"/>
</dbReference>
<proteinExistence type="predicted"/>
<dbReference type="AlphaFoldDB" id="A0A4U9UG25"/>